<proteinExistence type="predicted"/>
<evidence type="ECO:0000313" key="2">
    <source>
        <dbReference type="Proteomes" id="UP000237423"/>
    </source>
</evidence>
<dbReference type="AlphaFoldDB" id="A0A2S5CQ84"/>
<dbReference type="InterPro" id="IPR056958">
    <property type="entry name" value="Phage_tail_tube_init_put"/>
</dbReference>
<dbReference type="Pfam" id="PF23980">
    <property type="entry name" value="Phage_tail_tube_init"/>
    <property type="match status" value="1"/>
</dbReference>
<dbReference type="RefSeq" id="WP_103973862.1">
    <property type="nucleotide sequence ID" value="NZ_PGFZ01000002.1"/>
</dbReference>
<comment type="caution">
    <text evidence="1">The sequence shown here is derived from an EMBL/GenBank/DDBJ whole genome shotgun (WGS) entry which is preliminary data.</text>
</comment>
<evidence type="ECO:0000313" key="1">
    <source>
        <dbReference type="EMBL" id="POZ52979.1"/>
    </source>
</evidence>
<sequence length="404" mass="44035">MTNYSIFDQQSKNISFILHNVADGSNPKEMILKVRPEEFNQQDTSRLAVTQTFGGMFIDSFGVGLPTIKLAGHTGWRGKDDATTGFQFMQDLKKLVYTDWHEQRALMAAQGKDPALVHLIYNDFLNDVAWVCAPNSFIAKKTTNAPLLYYYEINITFVDKYLRKKLIKPGLTGLLGDIIASIKRAVTIVAGFMKLVKNTISSWVNFVKDIVGGIMAVSYAITQGVADILSGANGVVNSITGGLSDIAGGLAFATSSLLTSAMAINNFPQEVQAEIQGCVSAFNNLGCIFRNGLKQAQLLNNYDSLFGASLCSSTTGGAPISSYYGLNTFENVLPKDQLSGVEMTTAAMDWMRLVNNSDPILYPLKPSVIENASRGIWEGTSFADYFVLENKSGYPVQVKKKAAL</sequence>
<reference evidence="1 2" key="1">
    <citation type="submission" date="2017-11" db="EMBL/GenBank/DDBJ databases">
        <title>Draft Genome Sequence of Methylobacter psychrotolerans Sph1T, an Obligate Methanotroph from Low-Temperature Environments.</title>
        <authorList>
            <person name="Oshkin I.Y."/>
            <person name="Miroshnikov K."/>
            <person name="Belova S.E."/>
            <person name="Korzhenkov A."/>
            <person name="Toshchakov S.V."/>
            <person name="Dedysh S.N."/>
        </authorList>
    </citation>
    <scope>NUCLEOTIDE SEQUENCE [LARGE SCALE GENOMIC DNA]</scope>
    <source>
        <strain evidence="1 2">Sph1</strain>
    </source>
</reference>
<organism evidence="1 2">
    <name type="scientific">Methylovulum psychrotolerans</name>
    <dbReference type="NCBI Taxonomy" id="1704499"/>
    <lineage>
        <taxon>Bacteria</taxon>
        <taxon>Pseudomonadati</taxon>
        <taxon>Pseudomonadota</taxon>
        <taxon>Gammaproteobacteria</taxon>
        <taxon>Methylococcales</taxon>
        <taxon>Methylococcaceae</taxon>
        <taxon>Methylovulum</taxon>
    </lineage>
</organism>
<protein>
    <submittedName>
        <fullName evidence="1">Uncharacterized protein</fullName>
    </submittedName>
</protein>
<gene>
    <name evidence="1" type="ORF">AADEFJLK_01595</name>
</gene>
<dbReference type="EMBL" id="PGFZ01000002">
    <property type="protein sequence ID" value="POZ52979.1"/>
    <property type="molecule type" value="Genomic_DNA"/>
</dbReference>
<dbReference type="Proteomes" id="UP000237423">
    <property type="component" value="Unassembled WGS sequence"/>
</dbReference>
<name>A0A2S5CQ84_9GAMM</name>
<accession>A0A2S5CQ84</accession>